<feature type="compositionally biased region" description="Polar residues" evidence="1">
    <location>
        <begin position="92"/>
        <end position="106"/>
    </location>
</feature>
<keyword evidence="3" id="KW-1185">Reference proteome</keyword>
<feature type="compositionally biased region" description="Basic and acidic residues" evidence="1">
    <location>
        <begin position="248"/>
        <end position="259"/>
    </location>
</feature>
<organism evidence="2 3">
    <name type="scientific">Fonsecaea multimorphosa CBS 102226</name>
    <dbReference type="NCBI Taxonomy" id="1442371"/>
    <lineage>
        <taxon>Eukaryota</taxon>
        <taxon>Fungi</taxon>
        <taxon>Dikarya</taxon>
        <taxon>Ascomycota</taxon>
        <taxon>Pezizomycotina</taxon>
        <taxon>Eurotiomycetes</taxon>
        <taxon>Chaetothyriomycetidae</taxon>
        <taxon>Chaetothyriales</taxon>
        <taxon>Herpotrichiellaceae</taxon>
        <taxon>Fonsecaea</taxon>
    </lineage>
</organism>
<feature type="compositionally biased region" description="Basic residues" evidence="1">
    <location>
        <begin position="155"/>
        <end position="168"/>
    </location>
</feature>
<dbReference type="RefSeq" id="XP_016631416.1">
    <property type="nucleotide sequence ID" value="XM_016777245.1"/>
</dbReference>
<feature type="region of interest" description="Disordered" evidence="1">
    <location>
        <begin position="154"/>
        <end position="191"/>
    </location>
</feature>
<protein>
    <submittedName>
        <fullName evidence="2">Uncharacterized protein</fullName>
    </submittedName>
</protein>
<accession>A0A0D2KL02</accession>
<dbReference type="OrthoDB" id="5426563at2759"/>
<feature type="region of interest" description="Disordered" evidence="1">
    <location>
        <begin position="1"/>
        <end position="120"/>
    </location>
</feature>
<feature type="region of interest" description="Disordered" evidence="1">
    <location>
        <begin position="226"/>
        <end position="276"/>
    </location>
</feature>
<feature type="compositionally biased region" description="Polar residues" evidence="1">
    <location>
        <begin position="1"/>
        <end position="17"/>
    </location>
</feature>
<evidence type="ECO:0000256" key="1">
    <source>
        <dbReference type="SAM" id="MobiDB-lite"/>
    </source>
</evidence>
<feature type="compositionally biased region" description="Low complexity" evidence="1">
    <location>
        <begin position="872"/>
        <end position="883"/>
    </location>
</feature>
<dbReference type="AlphaFoldDB" id="A0A0D2KL02"/>
<evidence type="ECO:0000313" key="3">
    <source>
        <dbReference type="Proteomes" id="UP000053411"/>
    </source>
</evidence>
<dbReference type="GeneID" id="27712491"/>
<feature type="region of interest" description="Disordered" evidence="1">
    <location>
        <begin position="777"/>
        <end position="883"/>
    </location>
</feature>
<dbReference type="VEuPathDB" id="FungiDB:Z520_06745"/>
<dbReference type="EMBL" id="KN848074">
    <property type="protein sequence ID" value="KIX97293.1"/>
    <property type="molecule type" value="Genomic_DNA"/>
</dbReference>
<sequence length="966" mass="105343">MNWTGGNLQRHSKSNANALVKKQRQNFARARLQPQSRRPCPPSPAFSIHGASQHKFPPKAEQSSGKTSARHHLAHGFNFSTEEKRSIDGQPPGTNVLRSLTGQVPGQASDDEQSESANGLETARKALLDKADWVGLATVRPLKFDQHARDDIKGLGRRRKIAQLKKSRPMSQKNSDQRKLGSTRPALDVPSLRTEEISLRIGSNIHQTQTTPSIVVCKEPIHPAERAMDELVPPENRWGKKATGNTGDEARKGSSDKNQARACGPSRGATAPLDSPNEHNLIGLNEAVALGLTSWDKVRVFALSGIQRSVSISSASSTRTSPNPLGTEVDVHRKQGLCQQDEALAISDGSYGHISPQVSTPVLPDIIHRVIAVGILKDRPGQKLSPSSFLEPALHPDHTLTPSRSLAEESIPVTSDVTYKYDVALGGQVAPHPQFTLDDQVKLERTVKELEWESQQARESSPAADKMGHNDTIDSLWFPNNISTSDVGFASDSDLSGFASVFSSNENEFPSHHHPVTRATGVYTKCITKEQQSRPEEVPNLITSETGCFLNPDGVGKAPLWLTDCRPGGPLALRKGEQVDQTSASQRPVTSNTRQNIDMDNEAWMRYVFPGNFDQTQDVFHFQGGAVPPKSINSWPDANLTINKPSCSRHDISGAWVERKRSGSAPRVIDSPNSIPTAVNTPIFVPTLPYRDHSETDFLSQLSPMEGHFDERLRDISLYNNAPETDLEIDISPSGSLHTFGDGASRNLPGSLVPAKRKALDPLRERASSGWLRSIDRSSSKSLPLPHGQPSVWSFSDSGGSANTVQDSIEPTSKRRSAAARPHQSTAFQKPVDKFGQTQTLVQGSLKRSEQAWTAARGGEPPGRSGKLTADSSPSRSCRTTRSTIKNHARTASFQLWSGVPTAPSTPFASLESANTQLSPPVPPVILLRRCKRNNPITNIHAPQPLHLVRAPTHVSTQIRLWSEGQ</sequence>
<name>A0A0D2KL02_9EURO</name>
<reference evidence="2 3" key="1">
    <citation type="submission" date="2015-01" db="EMBL/GenBank/DDBJ databases">
        <title>The Genome Sequence of Fonsecaea multimorphosa CBS 102226.</title>
        <authorList>
            <consortium name="The Broad Institute Genomics Platform"/>
            <person name="Cuomo C."/>
            <person name="de Hoog S."/>
            <person name="Gorbushina A."/>
            <person name="Stielow B."/>
            <person name="Teixiera M."/>
            <person name="Abouelleil A."/>
            <person name="Chapman S.B."/>
            <person name="Priest M."/>
            <person name="Young S.K."/>
            <person name="Wortman J."/>
            <person name="Nusbaum C."/>
            <person name="Birren B."/>
        </authorList>
    </citation>
    <scope>NUCLEOTIDE SEQUENCE [LARGE SCALE GENOMIC DNA]</scope>
    <source>
        <strain evidence="2 3">CBS 102226</strain>
    </source>
</reference>
<feature type="compositionally biased region" description="Polar residues" evidence="1">
    <location>
        <begin position="791"/>
        <end position="811"/>
    </location>
</feature>
<gene>
    <name evidence="2" type="ORF">Z520_06745</name>
</gene>
<dbReference type="Proteomes" id="UP000053411">
    <property type="component" value="Unassembled WGS sequence"/>
</dbReference>
<proteinExistence type="predicted"/>
<evidence type="ECO:0000313" key="2">
    <source>
        <dbReference type="EMBL" id="KIX97293.1"/>
    </source>
</evidence>